<dbReference type="AlphaFoldDB" id="A0AAV3YL17"/>
<protein>
    <submittedName>
        <fullName evidence="1">Uncharacterized protein</fullName>
    </submittedName>
</protein>
<proteinExistence type="predicted"/>
<gene>
    <name evidence="1" type="ORF">PoB_001011700</name>
</gene>
<reference evidence="1 2" key="1">
    <citation type="journal article" date="2021" name="Elife">
        <title>Chloroplast acquisition without the gene transfer in kleptoplastic sea slugs, Plakobranchus ocellatus.</title>
        <authorList>
            <person name="Maeda T."/>
            <person name="Takahashi S."/>
            <person name="Yoshida T."/>
            <person name="Shimamura S."/>
            <person name="Takaki Y."/>
            <person name="Nagai Y."/>
            <person name="Toyoda A."/>
            <person name="Suzuki Y."/>
            <person name="Arimoto A."/>
            <person name="Ishii H."/>
            <person name="Satoh N."/>
            <person name="Nishiyama T."/>
            <person name="Hasebe M."/>
            <person name="Maruyama T."/>
            <person name="Minagawa J."/>
            <person name="Obokata J."/>
            <person name="Shigenobu S."/>
        </authorList>
    </citation>
    <scope>NUCLEOTIDE SEQUENCE [LARGE SCALE GENOMIC DNA]</scope>
</reference>
<accession>A0AAV3YL17</accession>
<sequence length="134" mass="15168">MTVLRFLGLLQTRAPMVELELGTEGSLQIPGQSFESSHILQKLPPNLLWFSAMARTRGQGRATSDFVTYSSETDQKPITSRYRYIDSDSCFMYSQPKTALAVSQVRLILSQKHQEVSCHTENDHICKNSYHTLA</sequence>
<dbReference type="EMBL" id="BLXT01001211">
    <property type="protein sequence ID" value="GFN83611.1"/>
    <property type="molecule type" value="Genomic_DNA"/>
</dbReference>
<dbReference type="Proteomes" id="UP000735302">
    <property type="component" value="Unassembled WGS sequence"/>
</dbReference>
<keyword evidence="2" id="KW-1185">Reference proteome</keyword>
<organism evidence="1 2">
    <name type="scientific">Plakobranchus ocellatus</name>
    <dbReference type="NCBI Taxonomy" id="259542"/>
    <lineage>
        <taxon>Eukaryota</taxon>
        <taxon>Metazoa</taxon>
        <taxon>Spiralia</taxon>
        <taxon>Lophotrochozoa</taxon>
        <taxon>Mollusca</taxon>
        <taxon>Gastropoda</taxon>
        <taxon>Heterobranchia</taxon>
        <taxon>Euthyneura</taxon>
        <taxon>Panpulmonata</taxon>
        <taxon>Sacoglossa</taxon>
        <taxon>Placobranchoidea</taxon>
        <taxon>Plakobranchidae</taxon>
        <taxon>Plakobranchus</taxon>
    </lineage>
</organism>
<comment type="caution">
    <text evidence="1">The sequence shown here is derived from an EMBL/GenBank/DDBJ whole genome shotgun (WGS) entry which is preliminary data.</text>
</comment>
<evidence type="ECO:0000313" key="1">
    <source>
        <dbReference type="EMBL" id="GFN83611.1"/>
    </source>
</evidence>
<name>A0AAV3YL17_9GAST</name>
<evidence type="ECO:0000313" key="2">
    <source>
        <dbReference type="Proteomes" id="UP000735302"/>
    </source>
</evidence>